<dbReference type="Pfam" id="PF14398">
    <property type="entry name" value="ATPgrasp_YheCD"/>
    <property type="match status" value="1"/>
</dbReference>
<dbReference type="EMBL" id="QXQA01000028">
    <property type="protein sequence ID" value="RIX46341.1"/>
    <property type="molecule type" value="Genomic_DNA"/>
</dbReference>
<keyword evidence="2" id="KW-0732">Signal</keyword>
<dbReference type="Gene3D" id="3.30.470.20">
    <property type="entry name" value="ATP-grasp fold, B domain"/>
    <property type="match status" value="1"/>
</dbReference>
<dbReference type="GO" id="GO:0046872">
    <property type="term" value="F:metal ion binding"/>
    <property type="evidence" value="ECO:0007669"/>
    <property type="project" value="InterPro"/>
</dbReference>
<dbReference type="InterPro" id="IPR011761">
    <property type="entry name" value="ATP-grasp"/>
</dbReference>
<dbReference type="AlphaFoldDB" id="A0A3A1UPY8"/>
<dbReference type="OrthoDB" id="7869153at2"/>
<keyword evidence="1" id="KW-0067">ATP-binding</keyword>
<dbReference type="PROSITE" id="PS50975">
    <property type="entry name" value="ATP_GRASP"/>
    <property type="match status" value="1"/>
</dbReference>
<dbReference type="GO" id="GO:0005524">
    <property type="term" value="F:ATP binding"/>
    <property type="evidence" value="ECO:0007669"/>
    <property type="project" value="UniProtKB-UniRule"/>
</dbReference>
<dbReference type="Proteomes" id="UP000266482">
    <property type="component" value="Unassembled WGS sequence"/>
</dbReference>
<feature type="chain" id="PRO_5039232810" evidence="2">
    <location>
        <begin position="20"/>
        <end position="394"/>
    </location>
</feature>
<evidence type="ECO:0000313" key="5">
    <source>
        <dbReference type="Proteomes" id="UP000266482"/>
    </source>
</evidence>
<evidence type="ECO:0000256" key="1">
    <source>
        <dbReference type="PROSITE-ProRule" id="PRU00409"/>
    </source>
</evidence>
<reference evidence="4 5" key="1">
    <citation type="submission" date="2018-09" db="EMBL/GenBank/DDBJ databases">
        <title>Paenibacillus aracenensis nov. sp. isolated from a cave in southern Spain.</title>
        <authorList>
            <person name="Jurado V."/>
            <person name="Gutierrez-Patricio S."/>
            <person name="Gonzalez-Pimentel J.L."/>
            <person name="Miller A.Z."/>
            <person name="Laiz L."/>
            <person name="Saiz-Jimenez C."/>
        </authorList>
    </citation>
    <scope>NUCLEOTIDE SEQUENCE [LARGE SCALE GENOMIC DNA]</scope>
    <source>
        <strain evidence="4 5">DSM 22867</strain>
    </source>
</reference>
<evidence type="ECO:0000313" key="4">
    <source>
        <dbReference type="EMBL" id="RIX46341.1"/>
    </source>
</evidence>
<dbReference type="InterPro" id="IPR026838">
    <property type="entry name" value="YheC/D"/>
</dbReference>
<feature type="domain" description="ATP-grasp" evidence="3">
    <location>
        <begin position="124"/>
        <end position="365"/>
    </location>
</feature>
<organism evidence="4 5">
    <name type="scientific">Paenibacillus nanensis</name>
    <dbReference type="NCBI Taxonomy" id="393251"/>
    <lineage>
        <taxon>Bacteria</taxon>
        <taxon>Bacillati</taxon>
        <taxon>Bacillota</taxon>
        <taxon>Bacilli</taxon>
        <taxon>Bacillales</taxon>
        <taxon>Paenibacillaceae</taxon>
        <taxon>Paenibacillus</taxon>
    </lineage>
</organism>
<protein>
    <submittedName>
        <fullName evidence="4">YheC/YheD family protein</fullName>
    </submittedName>
</protein>
<dbReference type="RefSeq" id="WP_119603127.1">
    <property type="nucleotide sequence ID" value="NZ_QXQA01000028.1"/>
</dbReference>
<dbReference type="SUPFAM" id="SSF56059">
    <property type="entry name" value="Glutathione synthetase ATP-binding domain-like"/>
    <property type="match status" value="1"/>
</dbReference>
<evidence type="ECO:0000259" key="3">
    <source>
        <dbReference type="PROSITE" id="PS50975"/>
    </source>
</evidence>
<gene>
    <name evidence="4" type="ORF">D3P08_26420</name>
</gene>
<keyword evidence="1" id="KW-0547">Nucleotide-binding</keyword>
<feature type="signal peptide" evidence="2">
    <location>
        <begin position="1"/>
        <end position="19"/>
    </location>
</feature>
<proteinExistence type="predicted"/>
<name>A0A3A1UPY8_9BACL</name>
<keyword evidence="5" id="KW-1185">Reference proteome</keyword>
<accession>A0A3A1UPY8</accession>
<comment type="caution">
    <text evidence="4">The sequence shown here is derived from an EMBL/GenBank/DDBJ whole genome shotgun (WGS) entry which is preliminary data.</text>
</comment>
<evidence type="ECO:0000256" key="2">
    <source>
        <dbReference type="SAM" id="SignalP"/>
    </source>
</evidence>
<sequence>MKKLAPLSFGILTAPTALDANSPAVPPEPRLCRALSLAAAEQAVDVFTFSAEDYNPRTGALHGYRYTPEGWIRQRVSLPDVVYDRSFCRSRECSTRSIAALQQMRKRHSHQLINSRLPGKLGVYHTLQEDGRLAPYLPRTTKYAAEALEPLLSGSREGIVLKPSSGMQGRGLLHIRRELWGNKLYVNGRSRGNRPFMKSFTEISELSVWLDRFTNGSVFLVQPYYAFRDADNRPYDIRVLTQKDDTGMWRLTGMAVRSGSQETLTSNLHGGGIALPVRGFLLSNFGQSMAERLYRKIHTITGQTAKCLEGGFGRLGELGMDFGVEPSGKLWLIEVNTKPGREAFRQIGDAAALKQSIERPLRYARFLTERVRPTFVSANQAYGHPKRQIAIPQR</sequence>